<reference evidence="2 3" key="1">
    <citation type="journal article" date="2019" name="Int. J. Syst. Evol. Microbiol.">
        <title>The Global Catalogue of Microorganisms (GCM) 10K type strain sequencing project: providing services to taxonomists for standard genome sequencing and annotation.</title>
        <authorList>
            <consortium name="The Broad Institute Genomics Platform"/>
            <consortium name="The Broad Institute Genome Sequencing Center for Infectious Disease"/>
            <person name="Wu L."/>
            <person name="Ma J."/>
        </authorList>
    </citation>
    <scope>NUCLEOTIDE SEQUENCE [LARGE SCALE GENOMIC DNA]</scope>
    <source>
        <strain evidence="2 3">CGMCC 1.3240</strain>
    </source>
</reference>
<evidence type="ECO:0000313" key="3">
    <source>
        <dbReference type="Proteomes" id="UP001596312"/>
    </source>
</evidence>
<dbReference type="AlphaFoldDB" id="A0ABD5V871"/>
<name>A0ABD5V871_9EURY</name>
<protein>
    <submittedName>
        <fullName evidence="2">Uncharacterized protein</fullName>
    </submittedName>
</protein>
<dbReference type="Proteomes" id="UP001596312">
    <property type="component" value="Unassembled WGS sequence"/>
</dbReference>
<keyword evidence="3" id="KW-1185">Reference proteome</keyword>
<dbReference type="RefSeq" id="WP_340603895.1">
    <property type="nucleotide sequence ID" value="NZ_JBBMXV010000003.1"/>
</dbReference>
<organism evidence="2 3">
    <name type="scientific">Halalkalicoccus tibetensis</name>
    <dbReference type="NCBI Taxonomy" id="175632"/>
    <lineage>
        <taxon>Archaea</taxon>
        <taxon>Methanobacteriati</taxon>
        <taxon>Methanobacteriota</taxon>
        <taxon>Stenosarchaea group</taxon>
        <taxon>Halobacteria</taxon>
        <taxon>Halobacteriales</taxon>
        <taxon>Halococcaceae</taxon>
        <taxon>Halalkalicoccus</taxon>
    </lineage>
</organism>
<keyword evidence="1" id="KW-0472">Membrane</keyword>
<feature type="transmembrane region" description="Helical" evidence="1">
    <location>
        <begin position="12"/>
        <end position="30"/>
    </location>
</feature>
<accession>A0ABD5V871</accession>
<dbReference type="EMBL" id="JBHSXQ010000003">
    <property type="protein sequence ID" value="MFC6905370.1"/>
    <property type="molecule type" value="Genomic_DNA"/>
</dbReference>
<keyword evidence="1" id="KW-1133">Transmembrane helix</keyword>
<keyword evidence="1" id="KW-0812">Transmembrane</keyword>
<gene>
    <name evidence="2" type="ORF">ACFQGH_09205</name>
</gene>
<feature type="transmembrane region" description="Helical" evidence="1">
    <location>
        <begin position="36"/>
        <end position="55"/>
    </location>
</feature>
<evidence type="ECO:0000313" key="2">
    <source>
        <dbReference type="EMBL" id="MFC6905370.1"/>
    </source>
</evidence>
<comment type="caution">
    <text evidence="2">The sequence shown here is derived from an EMBL/GenBank/DDBJ whole genome shotgun (WGS) entry which is preliminary data.</text>
</comment>
<evidence type="ECO:0000256" key="1">
    <source>
        <dbReference type="SAM" id="Phobius"/>
    </source>
</evidence>
<proteinExistence type="predicted"/>
<sequence>MASFGTRIVELLPHYMAMIAVMFAVLLAIQELYGDIGFWPSFAVAILVATAYPFAVRRLGYAPEAWKR</sequence>